<evidence type="ECO:0000313" key="3">
    <source>
        <dbReference type="EMBL" id="NHQ88571.1"/>
    </source>
</evidence>
<feature type="domain" description="T6SS Phospholipase effector Tle1-like catalytic" evidence="2">
    <location>
        <begin position="219"/>
        <end position="333"/>
    </location>
</feature>
<evidence type="ECO:0000313" key="4">
    <source>
        <dbReference type="Proteomes" id="UP000712570"/>
    </source>
</evidence>
<dbReference type="PANTHER" id="PTHR33840:SF1">
    <property type="entry name" value="TLE1 PHOSPHOLIPASE DOMAIN-CONTAINING PROTEIN"/>
    <property type="match status" value="1"/>
</dbReference>
<gene>
    <name evidence="3" type="ORF">HA050_20950</name>
</gene>
<dbReference type="InterPro" id="IPR018712">
    <property type="entry name" value="Tle1-like_cat"/>
</dbReference>
<feature type="region of interest" description="Disordered" evidence="1">
    <location>
        <begin position="436"/>
        <end position="455"/>
    </location>
</feature>
<organism evidence="3 4">
    <name type="scientific">Iodobacter violaceini</name>
    <dbReference type="NCBI Taxonomy" id="3044271"/>
    <lineage>
        <taxon>Bacteria</taxon>
        <taxon>Pseudomonadati</taxon>
        <taxon>Pseudomonadota</taxon>
        <taxon>Betaproteobacteria</taxon>
        <taxon>Neisseriales</taxon>
        <taxon>Chitinibacteraceae</taxon>
        <taxon>Iodobacter</taxon>
    </lineage>
</organism>
<dbReference type="Pfam" id="PF09994">
    <property type="entry name" value="T6SS_Tle1-like_cat"/>
    <property type="match status" value="2"/>
</dbReference>
<feature type="domain" description="T6SS Phospholipase effector Tle1-like catalytic" evidence="2">
    <location>
        <begin position="23"/>
        <end position="203"/>
    </location>
</feature>
<evidence type="ECO:0000259" key="2">
    <source>
        <dbReference type="Pfam" id="PF09994"/>
    </source>
</evidence>
<comment type="caution">
    <text evidence="3">The sequence shown here is derived from an EMBL/GenBank/DDBJ whole genome shotgun (WGS) entry which is preliminary data.</text>
</comment>
<sequence>MKRICSAEPATPTSCKLDVAISLFFDGTNNNMQRDEADLSHSNIVRLFKSHKATNVKNSLFKSGCYATYIPGVGTRFEVNDELRETADGKAMAKGGQARILYALLHTYNAVHKAIVNDKDWLNENDIAKKIKAYKEDVEQQNNYDPQRRQPRPNRKSWFADLREELNKKLEEARQAKPKPMIPAIKVAVFGFSRGAIEARAFCYWLDAALDHGCICGIPVEINFLGLFDSVASVGLANSASETTILWFANGHFDWAAETLKPLPGLVKKTVHYIAAHEQRMNFPITRVLGGNASEYIYPGVHSDIGGGYGKNDQGRAGSIGKMLSQVPLLHMHKAAVMAGVPLALYQEMDDRLKVDFELDAELAKRWNLYMAAGAWAGSYEELINAHMRMYYRYRRFYLNGFEKSEAFKNANPQEKEDISSYNALLQGDLKLLKERANGGRPRPPERGRFPVNDNIDFQQNSKLANKRALSRSDHRNKPDAIESMALEIFDAVPDTTLPPELQLLDLHVHDSLAGFYLAGYVTKEEKAERLLEMQKDPPSEKKAYDRKVYENAQADPEIRDLLTNKRKMKKDSERVFSVEEQDKLKTDKVFPVLTDADAPELRNVLITSQTWTRREGGGYLKDRYIFPD</sequence>
<dbReference type="EMBL" id="JAAOLX010000018">
    <property type="protein sequence ID" value="NHQ88571.1"/>
    <property type="molecule type" value="Genomic_DNA"/>
</dbReference>
<dbReference type="Proteomes" id="UP000712570">
    <property type="component" value="Unassembled WGS sequence"/>
</dbReference>
<evidence type="ECO:0000256" key="1">
    <source>
        <dbReference type="SAM" id="MobiDB-lite"/>
    </source>
</evidence>
<accession>A0ABX0KV67</accession>
<dbReference type="PANTHER" id="PTHR33840">
    <property type="match status" value="1"/>
</dbReference>
<feature type="compositionally biased region" description="Basic and acidic residues" evidence="1">
    <location>
        <begin position="436"/>
        <end position="449"/>
    </location>
</feature>
<proteinExistence type="predicted"/>
<keyword evidence="4" id="KW-1185">Reference proteome</keyword>
<name>A0ABX0KV67_9NEIS</name>
<protein>
    <submittedName>
        <fullName evidence="3">DUF2235 domain-containing protein</fullName>
    </submittedName>
</protein>
<reference evidence="3 4" key="1">
    <citation type="submission" date="2020-03" db="EMBL/GenBank/DDBJ databases">
        <title>Draft genome sequence of environmentally isolated violet-colored cultures.</title>
        <authorList>
            <person name="Wilson H.S."/>
        </authorList>
    </citation>
    <scope>NUCLEOTIDE SEQUENCE [LARGE SCALE GENOMIC DNA]</scope>
    <source>
        <strain evidence="3 4">HSC-16F04</strain>
    </source>
</reference>